<protein>
    <recommendedName>
        <fullName evidence="3">F-box-like domain protein</fullName>
    </recommendedName>
</protein>
<feature type="non-terminal residue" evidence="1">
    <location>
        <position position="402"/>
    </location>
</feature>
<gene>
    <name evidence="1" type="ORF">RSOL_042840</name>
</gene>
<dbReference type="EMBL" id="JATN01000322">
    <property type="protein sequence ID" value="EUC54364.1"/>
    <property type="molecule type" value="Genomic_DNA"/>
</dbReference>
<evidence type="ECO:0008006" key="3">
    <source>
        <dbReference type="Google" id="ProtNLM"/>
    </source>
</evidence>
<comment type="caution">
    <text evidence="1">The sequence shown here is derived from an EMBL/GenBank/DDBJ whole genome shotgun (WGS) entry which is preliminary data.</text>
</comment>
<dbReference type="Proteomes" id="UP000030108">
    <property type="component" value="Unassembled WGS sequence"/>
</dbReference>
<reference evidence="2" key="1">
    <citation type="journal article" date="2014" name="Genome Announc.">
        <title>Draft genome sequence of the plant-pathogenic soil fungus Rhizoctonia solani anastomosis group 3 strain Rhs1AP.</title>
        <authorList>
            <person name="Cubeta M.A."/>
            <person name="Thomas E."/>
            <person name="Dean R.A."/>
            <person name="Jabaji S."/>
            <person name="Neate S.M."/>
            <person name="Tavantzis S."/>
            <person name="Toda T."/>
            <person name="Vilgalys R."/>
            <person name="Bharathan N."/>
            <person name="Fedorova-Abrams N."/>
            <person name="Pakala S.B."/>
            <person name="Pakala S.M."/>
            <person name="Zafar N."/>
            <person name="Joardar V."/>
            <person name="Losada L."/>
            <person name="Nierman W.C."/>
        </authorList>
    </citation>
    <scope>NUCLEOTIDE SEQUENCE [LARGE SCALE GENOMIC DNA]</scope>
    <source>
        <strain evidence="2">AG-3</strain>
    </source>
</reference>
<name>X8IYR0_9AGAM</name>
<sequence>MNAIFASPNLTKPEPLEDNVIRICLTLHNIVGVCRAWRDIALSQGTLWTIIPVLTFHLGHLHLVATQPCRNSFESFALSELCVYQKRDESYYYKLPKEKHYVFPRNSPEQGMFEKLARNLSLLRIRGVQLHWDRFTFTNQLTELHLQDVMFGYDIGNLLIALSSASELRVLKLVSINAFYDGPSVYVAPERSETHLPCLQVLVMQDLYFNALDYILSSIVSRSHRLTLYFTENCRYADTVGEDANLVEVSWGALYELLRKVDVKDLLLAEDNDDPWLPPSKLSQLIKSTTPGLETLCMHSWDFSTACCNALTSYCLSEPSSPPGIIGLQITCASIQDDHAFIDMVLSHSDTIQQMVFGGVIRGATLAYGPGISTLRSTIQDFQLVEYDFVPPEFEEVPWQLW</sequence>
<evidence type="ECO:0000313" key="1">
    <source>
        <dbReference type="EMBL" id="EUC54364.1"/>
    </source>
</evidence>
<proteinExistence type="predicted"/>
<organism evidence="1 2">
    <name type="scientific">Rhizoctonia solani AG-3 Rhs1AP</name>
    <dbReference type="NCBI Taxonomy" id="1086054"/>
    <lineage>
        <taxon>Eukaryota</taxon>
        <taxon>Fungi</taxon>
        <taxon>Dikarya</taxon>
        <taxon>Basidiomycota</taxon>
        <taxon>Agaricomycotina</taxon>
        <taxon>Agaricomycetes</taxon>
        <taxon>Cantharellales</taxon>
        <taxon>Ceratobasidiaceae</taxon>
        <taxon>Rhizoctonia</taxon>
    </lineage>
</organism>
<evidence type="ECO:0000313" key="2">
    <source>
        <dbReference type="Proteomes" id="UP000030108"/>
    </source>
</evidence>
<dbReference type="OrthoDB" id="3263715at2759"/>
<dbReference type="AlphaFoldDB" id="X8IYR0"/>
<accession>X8IYR0</accession>